<feature type="coiled-coil region" evidence="7">
    <location>
        <begin position="331"/>
        <end position="380"/>
    </location>
</feature>
<feature type="transmembrane region" description="Helical" evidence="9">
    <location>
        <begin position="436"/>
        <end position="453"/>
    </location>
</feature>
<evidence type="ECO:0000256" key="2">
    <source>
        <dbReference type="ARBA" id="ARBA00008108"/>
    </source>
</evidence>
<name>A0A8C4Q9I3_EPTBU</name>
<evidence type="ECO:0000256" key="1">
    <source>
        <dbReference type="ARBA" id="ARBA00004370"/>
    </source>
</evidence>
<dbReference type="OMA" id="IMEKWIA"/>
<keyword evidence="3 9" id="KW-0812">Transmembrane</keyword>
<evidence type="ECO:0000256" key="9">
    <source>
        <dbReference type="SAM" id="Phobius"/>
    </source>
</evidence>
<evidence type="ECO:0000256" key="4">
    <source>
        <dbReference type="ARBA" id="ARBA00022989"/>
    </source>
</evidence>
<dbReference type="AlphaFoldDB" id="A0A8C4Q9I3"/>
<dbReference type="Ensembl" id="ENSEBUT00000012295.1">
    <property type="protein sequence ID" value="ENSEBUP00000011720.1"/>
    <property type="gene ID" value="ENSEBUG00000007510.1"/>
</dbReference>
<evidence type="ECO:0000313" key="10">
    <source>
        <dbReference type="Ensembl" id="ENSEBUP00000011720.1"/>
    </source>
</evidence>
<sequence>MAELSSPHRMKQERPDAAQSTGVFMDGSLPSCTNGAVEQLVSGVDGQRARAALEQVQQKMLRITERIRIEQEANDENVAEYLKLSASADKQQTARIKNVFEKRNQKSAATIAQLQRKLEHYRRRVRELEQSGGVSGPGRQPRAVLRDVQQGLRDVGANMRAGISGLGGGMVEGVRGGLSGLSQATQTAAEVVVQKPREFFRHHFGSEDNLVQLKDLMDDTVGEEESGLDELGGHLAPLPRYGSDDDCSSATSAGSLGAESATGTRPPETNRHGVESVMEEMRKLHVAHNHLEYSLQEMKTRQQREFNVLSQSLHEQHYRYEWLEEQLGDLSELHQNEVANLTQELASMEEKVAYHSYEFARDIQEALEACQTRLSKLELQQQQQQVGQLEGLESADARVLLGKLINVFLALTAVLLVCVSTVARFLAPLLGTRERILGTVGMIALLALLWHHWQDGERERFGADV</sequence>
<accession>A0A8C4Q9I3</accession>
<dbReference type="GO" id="GO:0012505">
    <property type="term" value="C:endomembrane system"/>
    <property type="evidence" value="ECO:0007669"/>
    <property type="project" value="TreeGrafter"/>
</dbReference>
<reference evidence="10" key="2">
    <citation type="submission" date="2025-09" db="UniProtKB">
        <authorList>
            <consortium name="Ensembl"/>
        </authorList>
    </citation>
    <scope>IDENTIFICATION</scope>
</reference>
<dbReference type="Pfam" id="PF10267">
    <property type="entry name" value="Tmemb_cc2"/>
    <property type="match status" value="1"/>
</dbReference>
<proteinExistence type="inferred from homology"/>
<evidence type="ECO:0000256" key="5">
    <source>
        <dbReference type="ARBA" id="ARBA00023054"/>
    </source>
</evidence>
<evidence type="ECO:0000256" key="7">
    <source>
        <dbReference type="SAM" id="Coils"/>
    </source>
</evidence>
<evidence type="ECO:0000256" key="8">
    <source>
        <dbReference type="SAM" id="MobiDB-lite"/>
    </source>
</evidence>
<keyword evidence="6 9" id="KW-0472">Membrane</keyword>
<dbReference type="GeneTree" id="ENSGT00940000158314"/>
<protein>
    <submittedName>
        <fullName evidence="10">Transmembrane and coiled-coil domain family 2</fullName>
    </submittedName>
</protein>
<keyword evidence="5 7" id="KW-0175">Coiled coil</keyword>
<comment type="subcellular location">
    <subcellularLocation>
        <location evidence="1">Membrane</location>
    </subcellularLocation>
</comment>
<feature type="coiled-coil region" evidence="7">
    <location>
        <begin position="104"/>
        <end position="131"/>
    </location>
</feature>
<feature type="transmembrane region" description="Helical" evidence="9">
    <location>
        <begin position="404"/>
        <end position="427"/>
    </location>
</feature>
<evidence type="ECO:0000313" key="11">
    <source>
        <dbReference type="Proteomes" id="UP000694388"/>
    </source>
</evidence>
<dbReference type="Proteomes" id="UP000694388">
    <property type="component" value="Unplaced"/>
</dbReference>
<reference evidence="10" key="1">
    <citation type="submission" date="2025-08" db="UniProtKB">
        <authorList>
            <consortium name="Ensembl"/>
        </authorList>
    </citation>
    <scope>IDENTIFICATION</scope>
</reference>
<evidence type="ECO:0000256" key="6">
    <source>
        <dbReference type="ARBA" id="ARBA00023136"/>
    </source>
</evidence>
<dbReference type="PANTHER" id="PTHR17613">
    <property type="entry name" value="CEREBRAL PROTEIN-11-RELATED"/>
    <property type="match status" value="1"/>
</dbReference>
<keyword evidence="4 9" id="KW-1133">Transmembrane helix</keyword>
<dbReference type="InterPro" id="IPR019394">
    <property type="entry name" value="TEX28/TMCC"/>
</dbReference>
<evidence type="ECO:0000256" key="3">
    <source>
        <dbReference type="ARBA" id="ARBA00022692"/>
    </source>
</evidence>
<dbReference type="GO" id="GO:0016020">
    <property type="term" value="C:membrane"/>
    <property type="evidence" value="ECO:0007669"/>
    <property type="project" value="UniProtKB-SubCell"/>
</dbReference>
<comment type="similarity">
    <text evidence="2">Belongs to the TEX28 family.</text>
</comment>
<keyword evidence="11" id="KW-1185">Reference proteome</keyword>
<dbReference type="PANTHER" id="PTHR17613:SF14">
    <property type="entry name" value="DEMENTIN, ISOFORM H"/>
    <property type="match status" value="1"/>
</dbReference>
<organism evidence="10 11">
    <name type="scientific">Eptatretus burgeri</name>
    <name type="common">Inshore hagfish</name>
    <dbReference type="NCBI Taxonomy" id="7764"/>
    <lineage>
        <taxon>Eukaryota</taxon>
        <taxon>Metazoa</taxon>
        <taxon>Chordata</taxon>
        <taxon>Craniata</taxon>
        <taxon>Vertebrata</taxon>
        <taxon>Cyclostomata</taxon>
        <taxon>Myxini</taxon>
        <taxon>Myxiniformes</taxon>
        <taxon>Myxinidae</taxon>
        <taxon>Eptatretinae</taxon>
        <taxon>Eptatretus</taxon>
    </lineage>
</organism>
<feature type="region of interest" description="Disordered" evidence="8">
    <location>
        <begin position="222"/>
        <end position="271"/>
    </location>
</feature>